<evidence type="ECO:0000256" key="1">
    <source>
        <dbReference type="ARBA" id="ARBA00008552"/>
    </source>
</evidence>
<feature type="domain" description="UFSP1/2/DUB catalytic" evidence="6">
    <location>
        <begin position="603"/>
        <end position="707"/>
    </location>
</feature>
<dbReference type="InParanoid" id="A0A1D6MUE0"/>
<evidence type="ECO:0000256" key="5">
    <source>
        <dbReference type="ARBA" id="ARBA00022807"/>
    </source>
</evidence>
<dbReference type="GO" id="GO:0006508">
    <property type="term" value="P:proteolysis"/>
    <property type="evidence" value="ECO:0007669"/>
    <property type="project" value="UniProtKB-KW"/>
</dbReference>
<dbReference type="ExpressionAtlas" id="A0A1D6MUE0">
    <property type="expression patterns" value="baseline and differential"/>
</dbReference>
<dbReference type="PANTHER" id="PTHR48153:SF2">
    <property type="entry name" value="UFM1-SPECIFIC PROTEASE 2"/>
    <property type="match status" value="1"/>
</dbReference>
<evidence type="ECO:0000256" key="3">
    <source>
        <dbReference type="ARBA" id="ARBA00022786"/>
    </source>
</evidence>
<gene>
    <name evidence="8" type="ORF">ZEAMMB73_Zm00001d041108</name>
</gene>
<feature type="domain" description="UFSP1/2/DUB catalytic" evidence="6">
    <location>
        <begin position="441"/>
        <end position="532"/>
    </location>
</feature>
<dbReference type="InterPro" id="IPR049387">
    <property type="entry name" value="UFSP2-like_2nd"/>
</dbReference>
<feature type="domain" description="UFSP2 second" evidence="7">
    <location>
        <begin position="258"/>
        <end position="370"/>
    </location>
</feature>
<dbReference type="AlphaFoldDB" id="A0A1D6MUE0"/>
<accession>A0A1D6MUE0</accession>
<dbReference type="PANTHER" id="PTHR48153">
    <property type="entry name" value="UFM1-SPECIFIC PROTEASE 2"/>
    <property type="match status" value="1"/>
</dbReference>
<evidence type="ECO:0000259" key="6">
    <source>
        <dbReference type="Pfam" id="PF07910"/>
    </source>
</evidence>
<dbReference type="GO" id="GO:0019783">
    <property type="term" value="F:ubiquitin-like protein peptidase activity"/>
    <property type="evidence" value="ECO:0007669"/>
    <property type="project" value="UniProtKB-ARBA"/>
</dbReference>
<keyword evidence="3" id="KW-0833">Ubl conjugation pathway</keyword>
<name>A0A1D6MUE0_MAIZE</name>
<reference evidence="8" key="1">
    <citation type="submission" date="2015-12" db="EMBL/GenBank/DDBJ databases">
        <title>Update maize B73 reference genome by single molecule sequencing technologies.</title>
        <authorList>
            <consortium name="Maize Genome Sequencing Project"/>
            <person name="Ware D."/>
        </authorList>
    </citation>
    <scope>NUCLEOTIDE SEQUENCE [LARGE SCALE GENOMIC DNA]</scope>
    <source>
        <tissue evidence="8">Seedling</tissue>
    </source>
</reference>
<organism evidence="8">
    <name type="scientific">Zea mays</name>
    <name type="common">Maize</name>
    <dbReference type="NCBI Taxonomy" id="4577"/>
    <lineage>
        <taxon>Eukaryota</taxon>
        <taxon>Viridiplantae</taxon>
        <taxon>Streptophyta</taxon>
        <taxon>Embryophyta</taxon>
        <taxon>Tracheophyta</taxon>
        <taxon>Spermatophyta</taxon>
        <taxon>Magnoliopsida</taxon>
        <taxon>Liliopsida</taxon>
        <taxon>Poales</taxon>
        <taxon>Poaceae</taxon>
        <taxon>PACMAD clade</taxon>
        <taxon>Panicoideae</taxon>
        <taxon>Andropogonodae</taxon>
        <taxon>Andropogoneae</taxon>
        <taxon>Tripsacinae</taxon>
        <taxon>Zea</taxon>
    </lineage>
</organism>
<evidence type="ECO:0000256" key="4">
    <source>
        <dbReference type="ARBA" id="ARBA00022801"/>
    </source>
</evidence>
<comment type="similarity">
    <text evidence="1">Belongs to the peptidase C78 family.</text>
</comment>
<dbReference type="GO" id="GO:0008234">
    <property type="term" value="F:cysteine-type peptidase activity"/>
    <property type="evidence" value="ECO:0007669"/>
    <property type="project" value="UniProtKB-KW"/>
</dbReference>
<proteinExistence type="inferred from homology"/>
<keyword evidence="2 8" id="KW-0645">Protease</keyword>
<dbReference type="IntAct" id="A0A1D6MUE0">
    <property type="interactions" value="3"/>
</dbReference>
<keyword evidence="5" id="KW-0788">Thiol protease</keyword>
<dbReference type="InterPro" id="IPR012462">
    <property type="entry name" value="UFSP1/2_DUB_cat"/>
</dbReference>
<dbReference type="EMBL" id="CM007649">
    <property type="protein sequence ID" value="ONM32456.1"/>
    <property type="molecule type" value="Genomic_DNA"/>
</dbReference>
<dbReference type="FunCoup" id="A0A1D6MUE0">
    <property type="interactions" value="1792"/>
</dbReference>
<protein>
    <submittedName>
        <fullName evidence="8">Putative Ufm1-specific protease</fullName>
    </submittedName>
</protein>
<dbReference type="SMR" id="A0A1D6MUE0"/>
<keyword evidence="4" id="KW-0378">Hydrolase</keyword>
<sequence>MPSADEIRGLLPRGFDIIGVLLVGGEGSDADVTRALEQARALRELLFGVAASHGLVGGHMDAATGEIRFVVSESGWTNSVEGSVVTWEDEPGRLLWEKGCLLRCELLLKLPLYLRPDVNSGIEGQFSSLIESTVAKLRDPHVYYLVEGPITSSQSHRSIILRGDDLSFDSHTHGNSRTDSCTTSIVTCSEFFTEKRYDLSLTRETADAIAITVNQSAPSLKPGGTPVVEYFPVHFNCGNMGSHVTENIFFSFFKASAPASLIVITLKLDILCYSSIDFPVAAAVSELVIPGLADQMIVMKRIIASEITQQAQLQPFHFIPSGWHVPVTAIYNTRYGETEERQSELRKELHLRLGLPLDRPLLRISNALTFGGMGRRKKSMPRSGIHHAYVATYASLLCFPPKLHEVEFVFIHCGMLSHSGSSLLRDIHRELPSSGVSGGVMSLIDGSYEYYHYLHDGIDDNGWGCAYRSLQTIVSWYRLQQYSSIDVPSHREIQQVLVEIGDKDPSFIGSCEWIGAIELSFVLDKLLGVSFQYYFHHVSFQSGGLLVYFFSYGITYVLRLAWHHTVYMDHPGWFMYPFVHNIIGIIMCVPYYVVPCLLSRNCIFQVSCKVINVRSGDELPEKCRELARHFETQGTPVMIGGGVLAYTLLGVDYNGASGDCAFLILDPHYTGTDDLKKIVNGGWCGWKKSVDSKGRSFFLKDKFYNLLLPQRPNMV</sequence>
<evidence type="ECO:0000256" key="2">
    <source>
        <dbReference type="ARBA" id="ARBA00022670"/>
    </source>
</evidence>
<dbReference type="Pfam" id="PF20908">
    <property type="entry name" value="UfSP2_N"/>
    <property type="match status" value="1"/>
</dbReference>
<evidence type="ECO:0000259" key="7">
    <source>
        <dbReference type="Pfam" id="PF20908"/>
    </source>
</evidence>
<evidence type="ECO:0000313" key="8">
    <source>
        <dbReference type="EMBL" id="ONM32456.1"/>
    </source>
</evidence>
<dbReference type="Pfam" id="PF07910">
    <property type="entry name" value="Peptidase_C78"/>
    <property type="match status" value="2"/>
</dbReference>
<dbReference type="Gene3D" id="3.90.70.130">
    <property type="match status" value="2"/>
</dbReference>
<dbReference type="STRING" id="4577.A0A1D6MUE0"/>